<gene>
    <name evidence="11" type="ORF">GCM10011612_11080</name>
</gene>
<sequence length="593" mass="62072">MTKRDTDAPTAQAGASHTVRAADVFTPDRRFWAVYASLLVVMFLSALDQTIVGTALPTIVGDLGGASHMAWIITAYTLAVTVAMPIYGKLGDLVGRKTLFLIAIALFLVGSALCGTADSMTALIAWRALQGLGGGGLMISSQAITGDLIPPRVRGTYMAPMGAMFGIASILGPIVGGWLTDSVSWHWVFWVNLPLGVVAWIAVWAVLKLPVHKLRATIDWAGLCLMNLGAVLIVLVATFGGNQLDWTSPALIAMIVVGTLAWLVLPLVEKRAAEPILPMTVLMNRTFILSTIQGMLAMGGMIGASLYLPTFLQMSYGYSATASGLLLVPMTAGMLLAGIGSGILVTRTGRYRIYLIIGPVIAGAALLWMSTFSASTPVWIISTAVFVLGAGIGLFFQLLVTLVQNDVEPRNLGTATSGNNFFREVAVSLGSSLIGVAFSNNLTDQLGANLMALATSEDPRIQEALQGFHGDAGSSLTPALVNQLPDALRTAITNAYADALTPIFLLMVPVFGLAMLIGFFYEDVPLSRQSALEQVAQAESASAENAGNDGEPGDADDAAGNRVPEDAASRKASSLPSESAGVGRSAGRSAPMP</sequence>
<evidence type="ECO:0000256" key="6">
    <source>
        <dbReference type="ARBA" id="ARBA00022989"/>
    </source>
</evidence>
<protein>
    <submittedName>
        <fullName evidence="11">MFS transporter</fullName>
    </submittedName>
</protein>
<feature type="transmembrane region" description="Helical" evidence="9">
    <location>
        <begin position="68"/>
        <end position="87"/>
    </location>
</feature>
<accession>A0A8H9LEW7</accession>
<dbReference type="PANTHER" id="PTHR23501">
    <property type="entry name" value="MAJOR FACILITATOR SUPERFAMILY"/>
    <property type="match status" value="1"/>
</dbReference>
<dbReference type="InterPro" id="IPR020846">
    <property type="entry name" value="MFS_dom"/>
</dbReference>
<dbReference type="SUPFAM" id="SSF103473">
    <property type="entry name" value="MFS general substrate transporter"/>
    <property type="match status" value="1"/>
</dbReference>
<comment type="caution">
    <text evidence="11">The sequence shown here is derived from an EMBL/GenBank/DDBJ whole genome shotgun (WGS) entry which is preliminary data.</text>
</comment>
<dbReference type="EMBL" id="BMNJ01000003">
    <property type="protein sequence ID" value="GGO97759.1"/>
    <property type="molecule type" value="Genomic_DNA"/>
</dbReference>
<comment type="similarity">
    <text evidence="2">Belongs to the major facilitator superfamily. TCR/Tet family.</text>
</comment>
<evidence type="ECO:0000256" key="8">
    <source>
        <dbReference type="SAM" id="MobiDB-lite"/>
    </source>
</evidence>
<dbReference type="Proteomes" id="UP000614239">
    <property type="component" value="Unassembled WGS sequence"/>
</dbReference>
<feature type="transmembrane region" description="Helical" evidence="9">
    <location>
        <begin position="353"/>
        <end position="372"/>
    </location>
</feature>
<dbReference type="FunFam" id="1.20.1720.10:FF:000004">
    <property type="entry name" value="EmrB/QacA family drug resistance transporter"/>
    <property type="match status" value="1"/>
</dbReference>
<keyword evidence="7 9" id="KW-0472">Membrane</keyword>
<reference evidence="11" key="2">
    <citation type="submission" date="2020-09" db="EMBL/GenBank/DDBJ databases">
        <authorList>
            <person name="Sun Q."/>
            <person name="Zhou Y."/>
        </authorList>
    </citation>
    <scope>NUCLEOTIDE SEQUENCE</scope>
    <source>
        <strain evidence="11">CGMCC 4.7372</strain>
    </source>
</reference>
<dbReference type="NCBIfam" id="TIGR00711">
    <property type="entry name" value="efflux_EmrB"/>
    <property type="match status" value="1"/>
</dbReference>
<feature type="transmembrane region" description="Helical" evidence="9">
    <location>
        <begin position="503"/>
        <end position="521"/>
    </location>
</feature>
<feature type="transmembrane region" description="Helical" evidence="9">
    <location>
        <begin position="320"/>
        <end position="346"/>
    </location>
</feature>
<evidence type="ECO:0000256" key="3">
    <source>
        <dbReference type="ARBA" id="ARBA00022448"/>
    </source>
</evidence>
<dbReference type="InterPro" id="IPR011701">
    <property type="entry name" value="MFS"/>
</dbReference>
<feature type="region of interest" description="Disordered" evidence="8">
    <location>
        <begin position="537"/>
        <end position="593"/>
    </location>
</feature>
<reference evidence="11" key="1">
    <citation type="journal article" date="2014" name="Int. J. Syst. Evol. Microbiol.">
        <title>Complete genome sequence of Corynebacterium casei LMG S-19264T (=DSM 44701T), isolated from a smear-ripened cheese.</title>
        <authorList>
            <consortium name="US DOE Joint Genome Institute (JGI-PGF)"/>
            <person name="Walter F."/>
            <person name="Albersmeier A."/>
            <person name="Kalinowski J."/>
            <person name="Ruckert C."/>
        </authorList>
    </citation>
    <scope>NUCLEOTIDE SEQUENCE</scope>
    <source>
        <strain evidence="11">CGMCC 4.7372</strain>
    </source>
</reference>
<proteinExistence type="inferred from homology"/>
<evidence type="ECO:0000259" key="10">
    <source>
        <dbReference type="PROSITE" id="PS50850"/>
    </source>
</evidence>
<evidence type="ECO:0000256" key="1">
    <source>
        <dbReference type="ARBA" id="ARBA00004651"/>
    </source>
</evidence>
<comment type="subcellular location">
    <subcellularLocation>
        <location evidence="1">Cell membrane</location>
        <topology evidence="1">Multi-pass membrane protein</topology>
    </subcellularLocation>
</comment>
<keyword evidence="3" id="KW-0813">Transport</keyword>
<feature type="compositionally biased region" description="Low complexity" evidence="8">
    <location>
        <begin position="537"/>
        <end position="549"/>
    </location>
</feature>
<evidence type="ECO:0000313" key="12">
    <source>
        <dbReference type="Proteomes" id="UP000614239"/>
    </source>
</evidence>
<dbReference type="AlphaFoldDB" id="A0A8H9LEW7"/>
<evidence type="ECO:0000256" key="2">
    <source>
        <dbReference type="ARBA" id="ARBA00007520"/>
    </source>
</evidence>
<feature type="transmembrane region" description="Helical" evidence="9">
    <location>
        <begin position="32"/>
        <end position="56"/>
    </location>
</feature>
<evidence type="ECO:0000256" key="9">
    <source>
        <dbReference type="SAM" id="Phobius"/>
    </source>
</evidence>
<feature type="transmembrane region" description="Helical" evidence="9">
    <location>
        <begin position="157"/>
        <end position="179"/>
    </location>
</feature>
<evidence type="ECO:0000256" key="4">
    <source>
        <dbReference type="ARBA" id="ARBA00022475"/>
    </source>
</evidence>
<name>A0A8H9LEW7_9ACTO</name>
<feature type="domain" description="Major facilitator superfamily (MFS) profile" evidence="10">
    <location>
        <begin position="34"/>
        <end position="526"/>
    </location>
</feature>
<dbReference type="PANTHER" id="PTHR23501:SF197">
    <property type="entry name" value="COMD"/>
    <property type="match status" value="1"/>
</dbReference>
<feature type="transmembrane region" description="Helical" evidence="9">
    <location>
        <begin position="99"/>
        <end position="118"/>
    </location>
</feature>
<evidence type="ECO:0000256" key="7">
    <source>
        <dbReference type="ARBA" id="ARBA00023136"/>
    </source>
</evidence>
<dbReference type="GO" id="GO:0005886">
    <property type="term" value="C:plasma membrane"/>
    <property type="evidence" value="ECO:0007669"/>
    <property type="project" value="UniProtKB-SubCell"/>
</dbReference>
<keyword evidence="6 9" id="KW-1133">Transmembrane helix</keyword>
<feature type="transmembrane region" description="Helical" evidence="9">
    <location>
        <begin position="378"/>
        <end position="400"/>
    </location>
</feature>
<dbReference type="Gene3D" id="1.20.1250.20">
    <property type="entry name" value="MFS general substrate transporter like domains"/>
    <property type="match status" value="2"/>
</dbReference>
<dbReference type="CDD" id="cd17502">
    <property type="entry name" value="MFS_Azr1_MDR_like"/>
    <property type="match status" value="1"/>
</dbReference>
<evidence type="ECO:0000313" key="11">
    <source>
        <dbReference type="EMBL" id="GGO97759.1"/>
    </source>
</evidence>
<dbReference type="OrthoDB" id="7375466at2"/>
<organism evidence="11 12">
    <name type="scientific">Actinomyces gaoshouyii</name>
    <dbReference type="NCBI Taxonomy" id="1960083"/>
    <lineage>
        <taxon>Bacteria</taxon>
        <taxon>Bacillati</taxon>
        <taxon>Actinomycetota</taxon>
        <taxon>Actinomycetes</taxon>
        <taxon>Actinomycetales</taxon>
        <taxon>Actinomycetaceae</taxon>
        <taxon>Actinomyces</taxon>
    </lineage>
</organism>
<dbReference type="InterPro" id="IPR004638">
    <property type="entry name" value="EmrB-like"/>
</dbReference>
<evidence type="ECO:0000256" key="5">
    <source>
        <dbReference type="ARBA" id="ARBA00022692"/>
    </source>
</evidence>
<feature type="transmembrane region" description="Helical" evidence="9">
    <location>
        <begin position="185"/>
        <end position="207"/>
    </location>
</feature>
<dbReference type="PROSITE" id="PS50850">
    <property type="entry name" value="MFS"/>
    <property type="match status" value="1"/>
</dbReference>
<feature type="transmembrane region" description="Helical" evidence="9">
    <location>
        <begin position="219"/>
        <end position="240"/>
    </location>
</feature>
<keyword evidence="5 9" id="KW-0812">Transmembrane</keyword>
<dbReference type="GO" id="GO:0022857">
    <property type="term" value="F:transmembrane transporter activity"/>
    <property type="evidence" value="ECO:0007669"/>
    <property type="project" value="InterPro"/>
</dbReference>
<dbReference type="InterPro" id="IPR036259">
    <property type="entry name" value="MFS_trans_sf"/>
</dbReference>
<feature type="transmembrane region" description="Helical" evidence="9">
    <location>
        <begin position="124"/>
        <end position="145"/>
    </location>
</feature>
<keyword evidence="4" id="KW-1003">Cell membrane</keyword>
<feature type="transmembrane region" description="Helical" evidence="9">
    <location>
        <begin position="246"/>
        <end position="265"/>
    </location>
</feature>
<feature type="transmembrane region" description="Helical" evidence="9">
    <location>
        <begin position="286"/>
        <end position="308"/>
    </location>
</feature>
<dbReference type="RefSeq" id="WP_080462648.1">
    <property type="nucleotide sequence ID" value="NZ_BMNJ01000003.1"/>
</dbReference>
<dbReference type="Pfam" id="PF07690">
    <property type="entry name" value="MFS_1"/>
    <property type="match status" value="1"/>
</dbReference>
<keyword evidence="12" id="KW-1185">Reference proteome</keyword>
<dbReference type="PRINTS" id="PR01036">
    <property type="entry name" value="TCRTETB"/>
</dbReference>